<dbReference type="PANTHER" id="PTHR24178:SF9">
    <property type="entry name" value="ANK_REP_REGION DOMAIN-CONTAINING PROTEIN"/>
    <property type="match status" value="1"/>
</dbReference>
<dbReference type="GO" id="GO:0044218">
    <property type="term" value="C:other organism cell membrane"/>
    <property type="evidence" value="ECO:0007669"/>
    <property type="project" value="UniProtKB-KW"/>
</dbReference>
<feature type="repeat" description="ANK" evidence="8">
    <location>
        <begin position="107"/>
        <end position="139"/>
    </location>
</feature>
<evidence type="ECO:0000256" key="4">
    <source>
        <dbReference type="ARBA" id="ARBA00022737"/>
    </source>
</evidence>
<proteinExistence type="predicted"/>
<evidence type="ECO:0000256" key="2">
    <source>
        <dbReference type="ARBA" id="ARBA00022483"/>
    </source>
</evidence>
<dbReference type="Pfam" id="PF00023">
    <property type="entry name" value="Ank"/>
    <property type="match status" value="2"/>
</dbReference>
<evidence type="ECO:0000256" key="7">
    <source>
        <dbReference type="ARBA" id="ARBA00023298"/>
    </source>
</evidence>
<evidence type="ECO:0000256" key="6">
    <source>
        <dbReference type="ARBA" id="ARBA00023043"/>
    </source>
</evidence>
<gene>
    <name evidence="9" type="ORF">HPB48_016153</name>
</gene>
<keyword evidence="5" id="KW-0800">Toxin</keyword>
<dbReference type="AlphaFoldDB" id="A0A9J6GG82"/>
<name>A0A9J6GG82_HAELO</name>
<protein>
    <submittedName>
        <fullName evidence="9">Uncharacterized protein</fullName>
    </submittedName>
</protein>
<organism evidence="9 10">
    <name type="scientific">Haemaphysalis longicornis</name>
    <name type="common">Bush tick</name>
    <dbReference type="NCBI Taxonomy" id="44386"/>
    <lineage>
        <taxon>Eukaryota</taxon>
        <taxon>Metazoa</taxon>
        <taxon>Ecdysozoa</taxon>
        <taxon>Arthropoda</taxon>
        <taxon>Chelicerata</taxon>
        <taxon>Arachnida</taxon>
        <taxon>Acari</taxon>
        <taxon>Parasitiformes</taxon>
        <taxon>Ixodida</taxon>
        <taxon>Ixodoidea</taxon>
        <taxon>Ixodidae</taxon>
        <taxon>Haemaphysalinae</taxon>
        <taxon>Haemaphysalis</taxon>
    </lineage>
</organism>
<dbReference type="InterPro" id="IPR036770">
    <property type="entry name" value="Ankyrin_rpt-contain_sf"/>
</dbReference>
<dbReference type="Gene3D" id="1.25.40.20">
    <property type="entry name" value="Ankyrin repeat-containing domain"/>
    <property type="match status" value="3"/>
</dbReference>
<keyword evidence="5" id="KW-0528">Neurotoxin</keyword>
<dbReference type="VEuPathDB" id="VectorBase:HLOH_044707"/>
<dbReference type="EMBL" id="JABSTR010000006">
    <property type="protein sequence ID" value="KAH9373871.1"/>
    <property type="molecule type" value="Genomic_DNA"/>
</dbReference>
<evidence type="ECO:0000256" key="5">
    <source>
        <dbReference type="ARBA" id="ARBA00023028"/>
    </source>
</evidence>
<comment type="subcellular location">
    <subcellularLocation>
        <location evidence="1">Target cell membrane</location>
    </subcellularLocation>
</comment>
<dbReference type="InterPro" id="IPR002110">
    <property type="entry name" value="Ankyrin_rpt"/>
</dbReference>
<dbReference type="Pfam" id="PF12796">
    <property type="entry name" value="Ank_2"/>
    <property type="match status" value="2"/>
</dbReference>
<dbReference type="SUPFAM" id="SSF48403">
    <property type="entry name" value="Ankyrin repeat"/>
    <property type="match status" value="1"/>
</dbReference>
<keyword evidence="2" id="KW-0268">Exocytosis</keyword>
<keyword evidence="5" id="KW-0638">Presynaptic neurotoxin</keyword>
<dbReference type="PROSITE" id="PS50088">
    <property type="entry name" value="ANK_REPEAT"/>
    <property type="match status" value="5"/>
</dbReference>
<accession>A0A9J6GG82</accession>
<dbReference type="PANTHER" id="PTHR24178">
    <property type="entry name" value="MOLTING PROTEIN MLT-4"/>
    <property type="match status" value="1"/>
</dbReference>
<evidence type="ECO:0000256" key="8">
    <source>
        <dbReference type="PROSITE-ProRule" id="PRU00023"/>
    </source>
</evidence>
<evidence type="ECO:0000256" key="1">
    <source>
        <dbReference type="ARBA" id="ARBA00004175"/>
    </source>
</evidence>
<dbReference type="OrthoDB" id="6430205at2759"/>
<dbReference type="GO" id="GO:0006887">
    <property type="term" value="P:exocytosis"/>
    <property type="evidence" value="ECO:0007669"/>
    <property type="project" value="UniProtKB-KW"/>
</dbReference>
<sequence length="452" mass="48624">MQRKIKALKTAILSLHSLDNSTKAASKQSEPHWKRESRFLAALNNGDTPMAWAMLNGIKGPPIDPDVRIMSGGASKPAIYIAVEKDYLEMAELLIKSGCSVNQCSCTGDFPLHVAVQRNNMPMVRLLLKSGANVFCGDRSGKTALHLASSPCTLSNLDMVQLLVDSGSPVNQRDKSGATPLSLACQFGHRAVALHLLSQGADARGANLSGSTPLHHACVAAPHDVELVDRLLAAGAPCSRKKVSCIGKKVFYIVSDGSGPYFKDIVVQELNTPGVFFRIQIDATPLLEQCCQQLDVLVSASPAVVWTLVRQGADPNAYVECSRSTVLHLAVGANDEELARLLVRYGSDPFAVDGQGRSALYYALHLHQPLALWMLRACPVVGNARRWLGTLLRVEGFCGSGDPTVEAFISELAGVPTLQQLCSLVLRRQHAYHLDSLAAALPPGIQRSLLQV</sequence>
<keyword evidence="7" id="KW-1053">Target membrane</keyword>
<dbReference type="GO" id="GO:0044231">
    <property type="term" value="C:host cell presynaptic membrane"/>
    <property type="evidence" value="ECO:0007669"/>
    <property type="project" value="UniProtKB-KW"/>
</dbReference>
<evidence type="ECO:0000256" key="3">
    <source>
        <dbReference type="ARBA" id="ARBA00022537"/>
    </source>
</evidence>
<reference evidence="9 10" key="1">
    <citation type="journal article" date="2020" name="Cell">
        <title>Large-Scale Comparative Analyses of Tick Genomes Elucidate Their Genetic Diversity and Vector Capacities.</title>
        <authorList>
            <consortium name="Tick Genome and Microbiome Consortium (TIGMIC)"/>
            <person name="Jia N."/>
            <person name="Wang J."/>
            <person name="Shi W."/>
            <person name="Du L."/>
            <person name="Sun Y."/>
            <person name="Zhan W."/>
            <person name="Jiang J.F."/>
            <person name="Wang Q."/>
            <person name="Zhang B."/>
            <person name="Ji P."/>
            <person name="Bell-Sakyi L."/>
            <person name="Cui X.M."/>
            <person name="Yuan T.T."/>
            <person name="Jiang B.G."/>
            <person name="Yang W.F."/>
            <person name="Lam T.T."/>
            <person name="Chang Q.C."/>
            <person name="Ding S.J."/>
            <person name="Wang X.J."/>
            <person name="Zhu J.G."/>
            <person name="Ruan X.D."/>
            <person name="Zhao L."/>
            <person name="Wei J.T."/>
            <person name="Ye R.Z."/>
            <person name="Que T.C."/>
            <person name="Du C.H."/>
            <person name="Zhou Y.H."/>
            <person name="Cheng J.X."/>
            <person name="Dai P.F."/>
            <person name="Guo W.B."/>
            <person name="Han X.H."/>
            <person name="Huang E.J."/>
            <person name="Li L.F."/>
            <person name="Wei W."/>
            <person name="Gao Y.C."/>
            <person name="Liu J.Z."/>
            <person name="Shao H.Z."/>
            <person name="Wang X."/>
            <person name="Wang C.C."/>
            <person name="Yang T.C."/>
            <person name="Huo Q.B."/>
            <person name="Li W."/>
            <person name="Chen H.Y."/>
            <person name="Chen S.E."/>
            <person name="Zhou L.G."/>
            <person name="Ni X.B."/>
            <person name="Tian J.H."/>
            <person name="Sheng Y."/>
            <person name="Liu T."/>
            <person name="Pan Y.S."/>
            <person name="Xia L.Y."/>
            <person name="Li J."/>
            <person name="Zhao F."/>
            <person name="Cao W.C."/>
        </authorList>
    </citation>
    <scope>NUCLEOTIDE SEQUENCE [LARGE SCALE GENOMIC DNA]</scope>
    <source>
        <strain evidence="9">HaeL-2018</strain>
    </source>
</reference>
<keyword evidence="4" id="KW-0677">Repeat</keyword>
<evidence type="ECO:0000313" key="9">
    <source>
        <dbReference type="EMBL" id="KAH9373871.1"/>
    </source>
</evidence>
<feature type="repeat" description="ANK" evidence="8">
    <location>
        <begin position="209"/>
        <end position="236"/>
    </location>
</feature>
<keyword evidence="3" id="KW-1052">Target cell membrane</keyword>
<keyword evidence="6 8" id="KW-0040">ANK repeat</keyword>
<keyword evidence="7" id="KW-0472">Membrane</keyword>
<evidence type="ECO:0000313" key="10">
    <source>
        <dbReference type="Proteomes" id="UP000821853"/>
    </source>
</evidence>
<dbReference type="OMA" id="CIAVERD"/>
<feature type="repeat" description="ANK" evidence="8">
    <location>
        <begin position="322"/>
        <end position="354"/>
    </location>
</feature>
<dbReference type="SMART" id="SM00248">
    <property type="entry name" value="ANK"/>
    <property type="match status" value="6"/>
</dbReference>
<keyword evidence="10" id="KW-1185">Reference proteome</keyword>
<comment type="caution">
    <text evidence="9">The sequence shown here is derived from an EMBL/GenBank/DDBJ whole genome shotgun (WGS) entry which is preliminary data.</text>
</comment>
<feature type="repeat" description="ANK" evidence="8">
    <location>
        <begin position="140"/>
        <end position="175"/>
    </location>
</feature>
<dbReference type="Proteomes" id="UP000821853">
    <property type="component" value="Chromosome 4"/>
</dbReference>
<dbReference type="PROSITE" id="PS50297">
    <property type="entry name" value="ANK_REP_REGION"/>
    <property type="match status" value="5"/>
</dbReference>
<feature type="repeat" description="ANK" evidence="8">
    <location>
        <begin position="176"/>
        <end position="208"/>
    </location>
</feature>